<feature type="transmembrane region" description="Helical" evidence="9">
    <location>
        <begin position="429"/>
        <end position="453"/>
    </location>
</feature>
<evidence type="ECO:0000256" key="6">
    <source>
        <dbReference type="ARBA" id="ARBA00023136"/>
    </source>
</evidence>
<feature type="transmembrane region" description="Helical" evidence="9">
    <location>
        <begin position="90"/>
        <end position="114"/>
    </location>
</feature>
<keyword evidence="7" id="KW-0175">Coiled coil</keyword>
<feature type="coiled-coil region" evidence="7">
    <location>
        <begin position="1050"/>
        <end position="1102"/>
    </location>
</feature>
<keyword evidence="4 9" id="KW-0812">Transmembrane</keyword>
<feature type="transmembrane region" description="Helical" evidence="9">
    <location>
        <begin position="522"/>
        <end position="542"/>
    </location>
</feature>
<feature type="region of interest" description="Disordered" evidence="8">
    <location>
        <begin position="124"/>
        <end position="147"/>
    </location>
</feature>
<comment type="subcellular location">
    <subcellularLocation>
        <location evidence="1">Membrane</location>
        <topology evidence="1">Multi-pass membrane protein</topology>
    </subcellularLocation>
</comment>
<feature type="transmembrane region" description="Helical" evidence="9">
    <location>
        <begin position="816"/>
        <end position="838"/>
    </location>
</feature>
<dbReference type="EMBL" id="CAXAMM010039141">
    <property type="protein sequence ID" value="CAK9084211.1"/>
    <property type="molecule type" value="Genomic_DNA"/>
</dbReference>
<dbReference type="Proteomes" id="UP001642464">
    <property type="component" value="Unassembled WGS sequence"/>
</dbReference>
<evidence type="ECO:0000313" key="13">
    <source>
        <dbReference type="Proteomes" id="UP001642464"/>
    </source>
</evidence>
<gene>
    <name evidence="12" type="ORF">SCF082_LOCUS39954</name>
</gene>
<feature type="transmembrane region" description="Helical" evidence="9">
    <location>
        <begin position="228"/>
        <end position="249"/>
    </location>
</feature>
<evidence type="ECO:0000259" key="11">
    <source>
        <dbReference type="Pfam" id="PF13967"/>
    </source>
</evidence>
<accession>A0ABP0Q7K9</accession>
<feature type="transmembrane region" description="Helical" evidence="9">
    <location>
        <begin position="707"/>
        <end position="725"/>
    </location>
</feature>
<evidence type="ECO:0000256" key="5">
    <source>
        <dbReference type="ARBA" id="ARBA00022989"/>
    </source>
</evidence>
<feature type="domain" description="CSC1/OSCA1-like 7TM region" evidence="10">
    <location>
        <begin position="430"/>
        <end position="699"/>
    </location>
</feature>
<reference evidence="12 13" key="1">
    <citation type="submission" date="2024-02" db="EMBL/GenBank/DDBJ databases">
        <authorList>
            <person name="Chen Y."/>
            <person name="Shah S."/>
            <person name="Dougan E. K."/>
            <person name="Thang M."/>
            <person name="Chan C."/>
        </authorList>
    </citation>
    <scope>NUCLEOTIDE SEQUENCE [LARGE SCALE GENOMIC DNA]</scope>
</reference>
<evidence type="ECO:0000313" key="12">
    <source>
        <dbReference type="EMBL" id="CAK9084211.1"/>
    </source>
</evidence>
<evidence type="ECO:0000256" key="4">
    <source>
        <dbReference type="ARBA" id="ARBA00022692"/>
    </source>
</evidence>
<evidence type="ECO:0000256" key="2">
    <source>
        <dbReference type="ARBA" id="ARBA00007779"/>
    </source>
</evidence>
<feature type="transmembrane region" description="Helical" evidence="9">
    <location>
        <begin position="788"/>
        <end position="810"/>
    </location>
</feature>
<name>A0ABP0Q7K9_9DINO</name>
<dbReference type="InterPro" id="IPR032880">
    <property type="entry name" value="CSC1/OSCA1-like_N"/>
</dbReference>
<dbReference type="InterPro" id="IPR045122">
    <property type="entry name" value="Csc1-like"/>
</dbReference>
<feature type="domain" description="CSC1/OSCA1-like N-terminal transmembrane" evidence="11">
    <location>
        <begin position="93"/>
        <end position="254"/>
    </location>
</feature>
<keyword evidence="13" id="KW-1185">Reference proteome</keyword>
<keyword evidence="3" id="KW-0813">Transport</keyword>
<feature type="transmembrane region" description="Helical" evidence="9">
    <location>
        <begin position="901"/>
        <end position="922"/>
    </location>
</feature>
<evidence type="ECO:0000256" key="9">
    <source>
        <dbReference type="SAM" id="Phobius"/>
    </source>
</evidence>
<evidence type="ECO:0000256" key="8">
    <source>
        <dbReference type="SAM" id="MobiDB-lite"/>
    </source>
</evidence>
<comment type="similarity">
    <text evidence="2">Belongs to the CSC1 (TC 1.A.17) family.</text>
</comment>
<dbReference type="Pfam" id="PF13967">
    <property type="entry name" value="RSN1_TM"/>
    <property type="match status" value="1"/>
</dbReference>
<evidence type="ECO:0000259" key="10">
    <source>
        <dbReference type="Pfam" id="PF02714"/>
    </source>
</evidence>
<feature type="transmembrane region" description="Helical" evidence="9">
    <location>
        <begin position="627"/>
        <end position="655"/>
    </location>
</feature>
<dbReference type="PANTHER" id="PTHR13018">
    <property type="entry name" value="PROBABLE MEMBRANE PROTEIN DUF221-RELATED"/>
    <property type="match status" value="1"/>
</dbReference>
<feature type="transmembrane region" description="Helical" evidence="9">
    <location>
        <begin position="974"/>
        <end position="994"/>
    </location>
</feature>
<feature type="transmembrane region" description="Helical" evidence="9">
    <location>
        <begin position="1000"/>
        <end position="1025"/>
    </location>
</feature>
<dbReference type="Pfam" id="PF02714">
    <property type="entry name" value="RSN1_7TM"/>
    <property type="match status" value="1"/>
</dbReference>
<feature type="transmembrane region" description="Helical" evidence="9">
    <location>
        <begin position="187"/>
        <end position="208"/>
    </location>
</feature>
<evidence type="ECO:0000256" key="1">
    <source>
        <dbReference type="ARBA" id="ARBA00004141"/>
    </source>
</evidence>
<dbReference type="PANTHER" id="PTHR13018:SF5">
    <property type="entry name" value="RE44586P"/>
    <property type="match status" value="1"/>
</dbReference>
<proteinExistence type="inferred from homology"/>
<comment type="caution">
    <text evidence="12">The sequence shown here is derived from an EMBL/GenBank/DDBJ whole genome shotgun (WGS) entry which is preliminary data.</text>
</comment>
<organism evidence="12 13">
    <name type="scientific">Durusdinium trenchii</name>
    <dbReference type="NCBI Taxonomy" id="1381693"/>
    <lineage>
        <taxon>Eukaryota</taxon>
        <taxon>Sar</taxon>
        <taxon>Alveolata</taxon>
        <taxon>Dinophyceae</taxon>
        <taxon>Suessiales</taxon>
        <taxon>Symbiodiniaceae</taxon>
        <taxon>Durusdinium</taxon>
    </lineage>
</organism>
<sequence>MGVCEAEEGVQKAWKARGLLQSSARIADFEDATVDSSKEWARQLVQSAHSSHQLEDFEAGQVTRGFAGLSLENSTAAAVEGVSANKSGDLVVFLSSLSTNVFTVLLAFFILSVLRQVLPRSFSRTSSRDRDTNKGSVDGGNGSPLPQATRQGQGFFSWIGHSWTISKDEVEEKAGLDHAMHLEFLELAMRLCVLVGMPCVLILCPLHAFCGGGAAGQDRLSTIGMGNVQHGSWVCWVHAFMVWYVALVVHAQVHRSQKNFLPLRMRWLKEMPEPAVTSVLLQNIPEHLKTTKELQTFFDDGIFGYSAVKQVYFAKDTRELLQWKRTAEESLRGKVSFRTGTGKVLKDAELHAVAESMAEKLRAETLRSDDLNHSCAFVTFQRRREAALAYRLLSADDNDGIRADLPPDPAEVLWPDLCVSPERQAVLELLGYFVIFLVFWGFMPLVVLIQSIANLSTLENQIPFFKYLIEQLPVIATLWNGLMASLALTVALSFLPSLLILIFSNFFTSKAEVNRQHRLQIWYNYFLVVYVLLVTAVGSSIFTTGKHLLERPFDAPSLLASNMPKSTHFYLNFIPMQMASYATAGLRMAQTGKYLAFRSSYDEQMAKQKSEPEDPDFLGMGSRSARAALQLSTVLTFCTLSPLISILGFWMFAVCRTMHGFLFVWVEEKKSDLGGVFWVTSLEQVQQGLFLFVLLMTGVLAERASNFVPSFIAASSCVFVYWSYVSFKRRHRWQHLEVEEILQEEEMPKARVSTDDQYMQPEFALIILATTKYPVNTPEAKVLAAVNILLRCFWIVLEFRVVPVVGPLIIAVLQSFAPMIGMFTFMGMMFVTFAFTFLTMKDDDRSVAYVLLNLYQALFLTDSDGAEGISGMDIGHQQTLDFGVEMYTGGGNQWLLQATTACMLFATSTFSLVLLNLTIGMYTKFYEMQEPLARLAFQQCRARTSVILMLRPTLPSSLLAFMGRAGFSPSKARWACGLAGLPFFILTLVVVFWLPVQREAAFSSGSVAGFFLSVGLLILQASLLIDLSDLDNRHRYLWVSYRSDYSDYFYMNQDLELTALKSELRDAERRQSGEVSRQRDEIARLTKEVQNIEVQLKQANEMLRLGDTRQSCSPQ</sequence>
<feature type="transmembrane region" description="Helical" evidence="9">
    <location>
        <begin position="473"/>
        <end position="501"/>
    </location>
</feature>
<keyword evidence="6 9" id="KW-0472">Membrane</keyword>
<evidence type="ECO:0000256" key="3">
    <source>
        <dbReference type="ARBA" id="ARBA00022448"/>
    </source>
</evidence>
<protein>
    <submittedName>
        <fullName evidence="12">CSC1-like protein At4g02900</fullName>
    </submittedName>
</protein>
<keyword evidence="5 9" id="KW-1133">Transmembrane helix</keyword>
<evidence type="ECO:0000256" key="7">
    <source>
        <dbReference type="SAM" id="Coils"/>
    </source>
</evidence>
<dbReference type="InterPro" id="IPR003864">
    <property type="entry name" value="CSC1/OSCA1-like_7TM"/>
</dbReference>